<evidence type="ECO:0000313" key="2">
    <source>
        <dbReference type="EMBL" id="QHU15891.1"/>
    </source>
</evidence>
<organism evidence="2">
    <name type="scientific">viral metagenome</name>
    <dbReference type="NCBI Taxonomy" id="1070528"/>
    <lineage>
        <taxon>unclassified sequences</taxon>
        <taxon>metagenomes</taxon>
        <taxon>organismal metagenomes</taxon>
    </lineage>
</organism>
<accession>A0A6C0KFB6</accession>
<dbReference type="PANTHER" id="PTHR43685">
    <property type="entry name" value="GLYCOSYLTRANSFERASE"/>
    <property type="match status" value="1"/>
</dbReference>
<dbReference type="InterPro" id="IPR029044">
    <property type="entry name" value="Nucleotide-diphossugar_trans"/>
</dbReference>
<dbReference type="InterPro" id="IPR050834">
    <property type="entry name" value="Glycosyltransf_2"/>
</dbReference>
<dbReference type="SUPFAM" id="SSF53448">
    <property type="entry name" value="Nucleotide-diphospho-sugar transferases"/>
    <property type="match status" value="1"/>
</dbReference>
<dbReference type="Gene3D" id="3.90.550.10">
    <property type="entry name" value="Spore Coat Polysaccharide Biosynthesis Protein SpsA, Chain A"/>
    <property type="match status" value="1"/>
</dbReference>
<dbReference type="InterPro" id="IPR001173">
    <property type="entry name" value="Glyco_trans_2-like"/>
</dbReference>
<reference evidence="2" key="1">
    <citation type="journal article" date="2020" name="Nature">
        <title>Giant virus diversity and host interactions through global metagenomics.</title>
        <authorList>
            <person name="Schulz F."/>
            <person name="Roux S."/>
            <person name="Paez-Espino D."/>
            <person name="Jungbluth S."/>
            <person name="Walsh D.A."/>
            <person name="Denef V.J."/>
            <person name="McMahon K.D."/>
            <person name="Konstantinidis K.T."/>
            <person name="Eloe-Fadrosh E.A."/>
            <person name="Kyrpides N.C."/>
            <person name="Woyke T."/>
        </authorList>
    </citation>
    <scope>NUCLEOTIDE SEQUENCE</scope>
    <source>
        <strain evidence="2">GVMAG-S-3300010158-109</strain>
    </source>
</reference>
<dbReference type="PANTHER" id="PTHR43685:SF2">
    <property type="entry name" value="GLYCOSYLTRANSFERASE 2-LIKE DOMAIN-CONTAINING PROTEIN"/>
    <property type="match status" value="1"/>
</dbReference>
<dbReference type="Pfam" id="PF00535">
    <property type="entry name" value="Glycos_transf_2"/>
    <property type="match status" value="1"/>
</dbReference>
<proteinExistence type="predicted"/>
<dbReference type="AlphaFoldDB" id="A0A6C0KFB6"/>
<feature type="domain" description="Glycosyltransferase 2-like" evidence="1">
    <location>
        <begin position="111"/>
        <end position="243"/>
    </location>
</feature>
<name>A0A6C0KFB6_9ZZZZ</name>
<evidence type="ECO:0000259" key="1">
    <source>
        <dbReference type="Pfam" id="PF00535"/>
    </source>
</evidence>
<protein>
    <recommendedName>
        <fullName evidence="1">Glycosyltransferase 2-like domain-containing protein</fullName>
    </recommendedName>
</protein>
<dbReference type="EMBL" id="MN740869">
    <property type="protein sequence ID" value="QHU15891.1"/>
    <property type="molecule type" value="Genomic_DNA"/>
</dbReference>
<sequence length="492" mass="58296">MKYPNIILFRYNQYSDIDTFFKVNRNELLCTINPTDDKQELNELFDANYHLLITFGNHFSEYVKDVNDIIAPRMLRRWLHFDRIENVETFNKSVNYCYIDNVIKGNRPTFSIFTTCYNSYQKIERAYNSVKEQTLKDWEWVILDDTPTDDTYNNHFRFLTELFENDKRVRLYKGADNNGSIGSVKNDVVSLCRGKYVIELDHDDEILPKVLEDSVKVFEDSPDIGFIYMDYTNIYEDGSNYKYNDCFSLGYAGYYLQWYKERWVYVASTPNINNITLGHIVSVPNHPRIWRKNTLIEMGNYSEMLPISDDYELLLRTAVNTKMAKIHKLGYVQYMNNGGNNFSLIRNSEINRLCGEHLKPMCFDAYKINEHMKNNDAFDEGGSPNVSIWKKENFVPKHINKIINADVKKQFAIIKTTMFLQNLEHLKNIYSENVYDFLVLDNEMSHEDLCKMLETHKFHRMKCYSIKDASVQELINYFMFIYKSCDDYEIIS</sequence>